<dbReference type="Proteomes" id="UP000479190">
    <property type="component" value="Unassembled WGS sequence"/>
</dbReference>
<dbReference type="AlphaFoldDB" id="A0A6H5IHG6"/>
<feature type="compositionally biased region" description="Polar residues" evidence="1">
    <location>
        <begin position="35"/>
        <end position="50"/>
    </location>
</feature>
<accession>A0A6H5IHG6</accession>
<organism evidence="2 3">
    <name type="scientific">Trichogramma brassicae</name>
    <dbReference type="NCBI Taxonomy" id="86971"/>
    <lineage>
        <taxon>Eukaryota</taxon>
        <taxon>Metazoa</taxon>
        <taxon>Ecdysozoa</taxon>
        <taxon>Arthropoda</taxon>
        <taxon>Hexapoda</taxon>
        <taxon>Insecta</taxon>
        <taxon>Pterygota</taxon>
        <taxon>Neoptera</taxon>
        <taxon>Endopterygota</taxon>
        <taxon>Hymenoptera</taxon>
        <taxon>Apocrita</taxon>
        <taxon>Proctotrupomorpha</taxon>
        <taxon>Chalcidoidea</taxon>
        <taxon>Trichogrammatidae</taxon>
        <taxon>Trichogramma</taxon>
    </lineage>
</organism>
<protein>
    <submittedName>
        <fullName evidence="2">Uncharacterized protein</fullName>
    </submittedName>
</protein>
<keyword evidence="3" id="KW-1185">Reference proteome</keyword>
<name>A0A6H5IHG6_9HYME</name>
<evidence type="ECO:0000256" key="1">
    <source>
        <dbReference type="SAM" id="MobiDB-lite"/>
    </source>
</evidence>
<proteinExistence type="predicted"/>
<sequence>MYAEDVGPRGRLPAGEMACIPTCLSRPHSDGRNRPLSTRTTDGSQESVSNAAKKRIPKICSRKDLRPASSQWARPVAPRAGSTGKQWRVTATIGCSIRECDSASSPTAL</sequence>
<reference evidence="2 3" key="1">
    <citation type="submission" date="2020-02" db="EMBL/GenBank/DDBJ databases">
        <authorList>
            <person name="Ferguson B K."/>
        </authorList>
    </citation>
    <scope>NUCLEOTIDE SEQUENCE [LARGE SCALE GENOMIC DNA]</scope>
</reference>
<evidence type="ECO:0000313" key="2">
    <source>
        <dbReference type="EMBL" id="CAB0035881.1"/>
    </source>
</evidence>
<evidence type="ECO:0000313" key="3">
    <source>
        <dbReference type="Proteomes" id="UP000479190"/>
    </source>
</evidence>
<gene>
    <name evidence="2" type="ORF">TBRA_LOCUS7760</name>
</gene>
<feature type="region of interest" description="Disordered" evidence="1">
    <location>
        <begin position="23"/>
        <end position="85"/>
    </location>
</feature>
<dbReference type="EMBL" id="CADCXV010000803">
    <property type="protein sequence ID" value="CAB0035881.1"/>
    <property type="molecule type" value="Genomic_DNA"/>
</dbReference>